<accession>A0A060REP5</accession>
<dbReference type="Pfam" id="PF17166">
    <property type="entry name" value="DUF5126"/>
    <property type="match status" value="1"/>
</dbReference>
<dbReference type="InterPro" id="IPR032527">
    <property type="entry name" value="DUF4959"/>
</dbReference>
<dbReference type="SUPFAM" id="SSF49785">
    <property type="entry name" value="Galactose-binding domain-like"/>
    <property type="match status" value="1"/>
</dbReference>
<dbReference type="Proteomes" id="UP000027616">
    <property type="component" value="Chromosome I"/>
</dbReference>
<keyword evidence="5" id="KW-1185">Reference proteome</keyword>
<dbReference type="HOGENOM" id="CLU_058000_0_0_10"/>
<dbReference type="KEGG" id="rbc:BN938_2798"/>
<dbReference type="Gene3D" id="2.60.120.260">
    <property type="entry name" value="Galactose-binding domain-like"/>
    <property type="match status" value="1"/>
</dbReference>
<gene>
    <name evidence="4" type="ORF">BN938_2798</name>
</gene>
<evidence type="ECO:0000259" key="3">
    <source>
        <dbReference type="Pfam" id="PF17166"/>
    </source>
</evidence>
<evidence type="ECO:0000259" key="1">
    <source>
        <dbReference type="Pfam" id="PF16323"/>
    </source>
</evidence>
<dbReference type="OrthoDB" id="626236at2"/>
<dbReference type="EMBL" id="HG934468">
    <property type="protein sequence ID" value="CDN32864.1"/>
    <property type="molecule type" value="Genomic_DNA"/>
</dbReference>
<dbReference type="eggNOG" id="ENOG502ZDBI">
    <property type="taxonomic scope" value="Bacteria"/>
</dbReference>
<reference evidence="4 5" key="1">
    <citation type="journal article" date="2015" name="Genome Announc.">
        <title>Complete Genome Sequence of the Novel Leech Symbiont Mucinivorans hirudinis M3T.</title>
        <authorList>
            <person name="Nelson M.C."/>
            <person name="Bomar L."/>
            <person name="Graf J."/>
        </authorList>
    </citation>
    <scope>NUCLEOTIDE SEQUENCE [LARGE SCALE GENOMIC DNA]</scope>
    <source>
        <strain evidence="5">M3</strain>
    </source>
</reference>
<dbReference type="InterPro" id="IPR008979">
    <property type="entry name" value="Galactose-bd-like_sf"/>
</dbReference>
<protein>
    <submittedName>
        <fullName evidence="4">Galactose binding domain like protein</fullName>
    </submittedName>
</protein>
<evidence type="ECO:0000259" key="2">
    <source>
        <dbReference type="Pfam" id="PF16391"/>
    </source>
</evidence>
<feature type="domain" description="DUF5126" evidence="3">
    <location>
        <begin position="121"/>
        <end position="224"/>
    </location>
</feature>
<dbReference type="InterPro" id="IPR032164">
    <property type="entry name" value="DUF5000"/>
</dbReference>
<organism evidence="4 5">
    <name type="scientific">Mucinivorans hirudinis</name>
    <dbReference type="NCBI Taxonomy" id="1433126"/>
    <lineage>
        <taxon>Bacteria</taxon>
        <taxon>Pseudomonadati</taxon>
        <taxon>Bacteroidota</taxon>
        <taxon>Bacteroidia</taxon>
        <taxon>Bacteroidales</taxon>
        <taxon>Rikenellaceae</taxon>
        <taxon>Mucinivorans</taxon>
    </lineage>
</organism>
<dbReference type="AlphaFoldDB" id="A0A060REP5"/>
<name>A0A060REP5_9BACT</name>
<proteinExistence type="predicted"/>
<sequence>MKNIISIITLLFLVICCKEKTLEPITPSKGKPEIVTEVAVQNLPGAALIKYKIPQSEDLIAVRAVYKLDDGVERRTEASFYNNEIKIEGFNQTKEYQVVLYSVNRAEQVSDPVVVKISPSESPLSKVAKSMNIVADFGGARFLWENRDRAPLVIELLSQNDKGSMQAIQTVYSSTINGLTTLRGFDAKARKFGAIVRDKWNNSSDTIWAVGNPITPIFEQKAAKNLFKVLRLANDIGWNGYGYKDYMLFDEDYSVNNFAHSESVTSQLPWPVSITIDLGQKIKLSRMRIWQRPDNPSASIKDYLYKRGNPRFFTVYGLAELPENNPQDWSHWTQSLNCEVIKPSGSGTIVTNEDIEAATAGHEFEFPLSDKEVRYIRIKFTETWERQTYCHPTELTFWGQIIK</sequence>
<dbReference type="Pfam" id="PF16391">
    <property type="entry name" value="DUF5000"/>
    <property type="match status" value="1"/>
</dbReference>
<feature type="domain" description="DUF5000" evidence="2">
    <location>
        <begin position="250"/>
        <end position="399"/>
    </location>
</feature>
<dbReference type="Pfam" id="PF16323">
    <property type="entry name" value="DUF4959"/>
    <property type="match status" value="1"/>
</dbReference>
<evidence type="ECO:0000313" key="5">
    <source>
        <dbReference type="Proteomes" id="UP000027616"/>
    </source>
</evidence>
<dbReference type="STRING" id="1433126.BN938_2798"/>
<evidence type="ECO:0000313" key="4">
    <source>
        <dbReference type="EMBL" id="CDN32864.1"/>
    </source>
</evidence>
<dbReference type="InterPro" id="IPR033431">
    <property type="entry name" value="DUF5126"/>
</dbReference>
<feature type="domain" description="DUF4959" evidence="1">
    <location>
        <begin position="16"/>
        <end position="119"/>
    </location>
</feature>